<name>A0A929PYV8_9SPHI</name>
<sequence>MKIKYLPLQAHCFAYGGFDIQMLSTSNAINDLNVVIEKMDIWNRDAEFDILHCWGLGLSHSESYHWAKRSGKKLVATILMHDTESFYDKFRFKISSLLYKQRMITELLRMPDKIVVVNEMQADFCNLCYKVPSKKIHVIPNVIGDVFFERSLKVSEQPKEQYILTVGNICQRKNQIALAQACIAGNFKLVIVGKVMDGENVVGAELAQLVNDNKDILSWIPELKENSEELVDYYQNCLLFALPSHVEQQPISMLEAAVLQKPILTADRRYARQKYYQNAKLVNPSLVGSIKDGIDDILRSPLKYTTDKNVLLECRSKNIGESYKRLYSELLT</sequence>
<evidence type="ECO:0000259" key="3">
    <source>
        <dbReference type="Pfam" id="PF13439"/>
    </source>
</evidence>
<keyword evidence="5" id="KW-1185">Reference proteome</keyword>
<dbReference type="PANTHER" id="PTHR46401">
    <property type="entry name" value="GLYCOSYLTRANSFERASE WBBK-RELATED"/>
    <property type="match status" value="1"/>
</dbReference>
<feature type="domain" description="Glycosyltransferase subfamily 4-like N-terminal" evidence="3">
    <location>
        <begin position="43"/>
        <end position="143"/>
    </location>
</feature>
<dbReference type="AlphaFoldDB" id="A0A929PYV8"/>
<dbReference type="Gene3D" id="3.40.50.2000">
    <property type="entry name" value="Glycogen Phosphorylase B"/>
    <property type="match status" value="2"/>
</dbReference>
<dbReference type="SUPFAM" id="SSF53756">
    <property type="entry name" value="UDP-Glycosyltransferase/glycogen phosphorylase"/>
    <property type="match status" value="1"/>
</dbReference>
<protein>
    <submittedName>
        <fullName evidence="4">Glycosyltransferase family 4 protein</fullName>
    </submittedName>
</protein>
<dbReference type="GO" id="GO:0016757">
    <property type="term" value="F:glycosyltransferase activity"/>
    <property type="evidence" value="ECO:0007669"/>
    <property type="project" value="InterPro"/>
</dbReference>
<dbReference type="RefSeq" id="WP_194112986.1">
    <property type="nucleotide sequence ID" value="NZ_JADFFL010000007.1"/>
</dbReference>
<evidence type="ECO:0000256" key="1">
    <source>
        <dbReference type="ARBA" id="ARBA00022679"/>
    </source>
</evidence>
<organism evidence="4 5">
    <name type="scientific">Mucilaginibacter myungsuensis</name>
    <dbReference type="NCBI Taxonomy" id="649104"/>
    <lineage>
        <taxon>Bacteria</taxon>
        <taxon>Pseudomonadati</taxon>
        <taxon>Bacteroidota</taxon>
        <taxon>Sphingobacteriia</taxon>
        <taxon>Sphingobacteriales</taxon>
        <taxon>Sphingobacteriaceae</taxon>
        <taxon>Mucilaginibacter</taxon>
    </lineage>
</organism>
<comment type="caution">
    <text evidence="4">The sequence shown here is derived from an EMBL/GenBank/DDBJ whole genome shotgun (WGS) entry which is preliminary data.</text>
</comment>
<feature type="domain" description="Glycosyl transferase family 1" evidence="2">
    <location>
        <begin position="156"/>
        <end position="301"/>
    </location>
</feature>
<dbReference type="EMBL" id="JADFFL010000007">
    <property type="protein sequence ID" value="MBE9663742.1"/>
    <property type="molecule type" value="Genomic_DNA"/>
</dbReference>
<dbReference type="InterPro" id="IPR028098">
    <property type="entry name" value="Glyco_trans_4-like_N"/>
</dbReference>
<evidence type="ECO:0000313" key="4">
    <source>
        <dbReference type="EMBL" id="MBE9663742.1"/>
    </source>
</evidence>
<accession>A0A929PYV8</accession>
<dbReference type="PANTHER" id="PTHR46401:SF2">
    <property type="entry name" value="GLYCOSYLTRANSFERASE WBBK-RELATED"/>
    <property type="match status" value="1"/>
</dbReference>
<evidence type="ECO:0000313" key="5">
    <source>
        <dbReference type="Proteomes" id="UP000622475"/>
    </source>
</evidence>
<gene>
    <name evidence="4" type="ORF">IRJ16_17785</name>
</gene>
<dbReference type="CDD" id="cd03801">
    <property type="entry name" value="GT4_PimA-like"/>
    <property type="match status" value="1"/>
</dbReference>
<keyword evidence="1" id="KW-0808">Transferase</keyword>
<dbReference type="Pfam" id="PF13439">
    <property type="entry name" value="Glyco_transf_4"/>
    <property type="match status" value="1"/>
</dbReference>
<dbReference type="GO" id="GO:0009103">
    <property type="term" value="P:lipopolysaccharide biosynthetic process"/>
    <property type="evidence" value="ECO:0007669"/>
    <property type="project" value="TreeGrafter"/>
</dbReference>
<dbReference type="Pfam" id="PF00534">
    <property type="entry name" value="Glycos_transf_1"/>
    <property type="match status" value="1"/>
</dbReference>
<reference evidence="4" key="1">
    <citation type="submission" date="2020-10" db="EMBL/GenBank/DDBJ databases">
        <title>Mucilaginibacter mali sp. nov., isolated from rhizosphere soil of apple orchard.</title>
        <authorList>
            <person name="Lee J.-S."/>
            <person name="Kim H.S."/>
            <person name="Kim J.-S."/>
        </authorList>
    </citation>
    <scope>NUCLEOTIDE SEQUENCE</scope>
    <source>
        <strain evidence="4">KCTC 22746</strain>
    </source>
</reference>
<dbReference type="Proteomes" id="UP000622475">
    <property type="component" value="Unassembled WGS sequence"/>
</dbReference>
<evidence type="ECO:0000259" key="2">
    <source>
        <dbReference type="Pfam" id="PF00534"/>
    </source>
</evidence>
<dbReference type="InterPro" id="IPR001296">
    <property type="entry name" value="Glyco_trans_1"/>
</dbReference>
<proteinExistence type="predicted"/>